<accession>A0A0G4H9B9</accession>
<dbReference type="AlphaFoldDB" id="A0A0G4H9B9"/>
<feature type="region of interest" description="Disordered" evidence="1">
    <location>
        <begin position="1"/>
        <end position="45"/>
    </location>
</feature>
<reference evidence="2" key="1">
    <citation type="submission" date="2014-11" db="EMBL/GenBank/DDBJ databases">
        <authorList>
            <person name="Otto D Thomas"/>
            <person name="Naeem Raeece"/>
        </authorList>
    </citation>
    <scope>NUCLEOTIDE SEQUENCE</scope>
</reference>
<organism evidence="2">
    <name type="scientific">Chromera velia CCMP2878</name>
    <dbReference type="NCBI Taxonomy" id="1169474"/>
    <lineage>
        <taxon>Eukaryota</taxon>
        <taxon>Sar</taxon>
        <taxon>Alveolata</taxon>
        <taxon>Colpodellida</taxon>
        <taxon>Chromeraceae</taxon>
        <taxon>Chromera</taxon>
    </lineage>
</organism>
<name>A0A0G4H9B9_9ALVE</name>
<dbReference type="VEuPathDB" id="CryptoDB:Cvel_5974"/>
<evidence type="ECO:0000256" key="1">
    <source>
        <dbReference type="SAM" id="MobiDB-lite"/>
    </source>
</evidence>
<gene>
    <name evidence="2" type="ORF">Cvel_5974</name>
</gene>
<dbReference type="EMBL" id="CDMZ01002061">
    <property type="protein sequence ID" value="CEM40552.1"/>
    <property type="molecule type" value="Genomic_DNA"/>
</dbReference>
<evidence type="ECO:0000313" key="2">
    <source>
        <dbReference type="EMBL" id="CEM40552.1"/>
    </source>
</evidence>
<proteinExistence type="predicted"/>
<sequence length="261" mass="28405">MTSTHPAAASTGAEKGGGSPTFSGRLVAVSSEGPPRQNAPYFEPHTMRGRAQVSSYHSYTGDLTGLGNRTWHHYGDERRLNYVEFNAGPCALFVGEFWRAVGCLKISFLIEEPGSLFVGVFETTGETAVPFSAEQIPTTPGLFGLNLATGEDVQDGKSKGAGEKRVVSEASQVVTIQISKVREEWGGQCAEILYLKSSGDILCRQVVSNAETKKFVPVVIGHLPLPSKDSWSAFGNALLKTFEIRKPKVRMEVYTWQNETE</sequence>
<protein>
    <submittedName>
        <fullName evidence="2">Uncharacterized protein</fullName>
    </submittedName>
</protein>